<gene>
    <name evidence="2" type="ORF">METHB2_140018</name>
</gene>
<accession>A0A8S0XHL4</accession>
<dbReference type="Pfam" id="PF00873">
    <property type="entry name" value="ACR_tran"/>
    <property type="match status" value="1"/>
</dbReference>
<dbReference type="EMBL" id="CADCXN010000041">
    <property type="protein sequence ID" value="CAA9889831.1"/>
    <property type="molecule type" value="Genomic_DNA"/>
</dbReference>
<dbReference type="Proteomes" id="UP000494216">
    <property type="component" value="Unassembled WGS sequence"/>
</dbReference>
<dbReference type="Gene3D" id="1.20.1640.10">
    <property type="entry name" value="Multidrug efflux transporter AcrB transmembrane domain"/>
    <property type="match status" value="1"/>
</dbReference>
<evidence type="ECO:0008006" key="4">
    <source>
        <dbReference type="Google" id="ProtNLM"/>
    </source>
</evidence>
<organism evidence="2 3">
    <name type="scientific">Candidatus Methylobacter favarea</name>
    <dbReference type="NCBI Taxonomy" id="2707345"/>
    <lineage>
        <taxon>Bacteria</taxon>
        <taxon>Pseudomonadati</taxon>
        <taxon>Pseudomonadota</taxon>
        <taxon>Gammaproteobacteria</taxon>
        <taxon>Methylococcales</taxon>
        <taxon>Methylococcaceae</taxon>
        <taxon>Methylobacter</taxon>
    </lineage>
</organism>
<keyword evidence="1" id="KW-0812">Transmembrane</keyword>
<protein>
    <recommendedName>
        <fullName evidence="4">Cation efflux system protein CusA</fullName>
    </recommendedName>
</protein>
<dbReference type="GO" id="GO:0016020">
    <property type="term" value="C:membrane"/>
    <property type="evidence" value="ECO:0007669"/>
    <property type="project" value="InterPro"/>
</dbReference>
<name>A0A8S0XHL4_9GAMM</name>
<dbReference type="RefSeq" id="WP_217426420.1">
    <property type="nucleotide sequence ID" value="NZ_CADCXN010000041.1"/>
</dbReference>
<feature type="transmembrane region" description="Helical" evidence="1">
    <location>
        <begin position="15"/>
        <end position="40"/>
    </location>
</feature>
<sequence>MLATGTGADVMKPMAVPMIGGIGSAMLLTLLVIPAIYVIWRWHRQIKSVAGKPAV</sequence>
<comment type="caution">
    <text evidence="2">The sequence shown here is derived from an EMBL/GenBank/DDBJ whole genome shotgun (WGS) entry which is preliminary data.</text>
</comment>
<keyword evidence="1" id="KW-1133">Transmembrane helix</keyword>
<evidence type="ECO:0000256" key="1">
    <source>
        <dbReference type="SAM" id="Phobius"/>
    </source>
</evidence>
<keyword evidence="3" id="KW-1185">Reference proteome</keyword>
<evidence type="ECO:0000313" key="2">
    <source>
        <dbReference type="EMBL" id="CAA9889831.1"/>
    </source>
</evidence>
<keyword evidence="1" id="KW-0472">Membrane</keyword>
<dbReference type="AlphaFoldDB" id="A0A8S0XHL4"/>
<proteinExistence type="predicted"/>
<dbReference type="InterPro" id="IPR001036">
    <property type="entry name" value="Acrflvin-R"/>
</dbReference>
<reference evidence="2 3" key="1">
    <citation type="submission" date="2020-02" db="EMBL/GenBank/DDBJ databases">
        <authorList>
            <person name="Hogendoorn C."/>
        </authorList>
    </citation>
    <scope>NUCLEOTIDE SEQUENCE [LARGE SCALE GENOMIC DNA]</scope>
    <source>
        <strain evidence="2">METHB21</strain>
    </source>
</reference>
<dbReference type="GO" id="GO:0022857">
    <property type="term" value="F:transmembrane transporter activity"/>
    <property type="evidence" value="ECO:0007669"/>
    <property type="project" value="InterPro"/>
</dbReference>
<dbReference type="SUPFAM" id="SSF82866">
    <property type="entry name" value="Multidrug efflux transporter AcrB transmembrane domain"/>
    <property type="match status" value="1"/>
</dbReference>
<evidence type="ECO:0000313" key="3">
    <source>
        <dbReference type="Proteomes" id="UP000494216"/>
    </source>
</evidence>